<dbReference type="InterPro" id="IPR036322">
    <property type="entry name" value="WD40_repeat_dom_sf"/>
</dbReference>
<protein>
    <recommendedName>
        <fullName evidence="3">Guanine nucleotide-binding protein subunit beta-like protein</fullName>
    </recommendedName>
</protein>
<evidence type="ECO:0000313" key="2">
    <source>
        <dbReference type="Proteomes" id="UP000444721"/>
    </source>
</evidence>
<dbReference type="RefSeq" id="XP_044568500.1">
    <property type="nucleotide sequence ID" value="XM_044711476.1"/>
</dbReference>
<dbReference type="EMBL" id="VFQX01000004">
    <property type="protein sequence ID" value="KAF0983787.1"/>
    <property type="molecule type" value="Genomic_DNA"/>
</dbReference>
<dbReference type="OrthoDB" id="10338193at2759"/>
<dbReference type="VEuPathDB" id="AmoebaDB:NF0016690"/>
<dbReference type="InterPro" id="IPR037626">
    <property type="entry name" value="NUP37"/>
</dbReference>
<dbReference type="AlphaFoldDB" id="A0A6A5C348"/>
<organism evidence="1 2">
    <name type="scientific">Naegleria fowleri</name>
    <name type="common">Brain eating amoeba</name>
    <dbReference type="NCBI Taxonomy" id="5763"/>
    <lineage>
        <taxon>Eukaryota</taxon>
        <taxon>Discoba</taxon>
        <taxon>Heterolobosea</taxon>
        <taxon>Tetramitia</taxon>
        <taxon>Eutetramitia</taxon>
        <taxon>Vahlkampfiidae</taxon>
        <taxon>Naegleria</taxon>
    </lineage>
</organism>
<dbReference type="PANTHER" id="PTHR22806">
    <property type="entry name" value="NUCLEOPORIN NUP37 P37 -RELATED"/>
    <property type="match status" value="1"/>
</dbReference>
<name>A0A6A5C348_NAEFO</name>
<dbReference type="GeneID" id="68114920"/>
<accession>A0A6A5C348</accession>
<proteinExistence type="predicted"/>
<keyword evidence="2" id="KW-1185">Reference proteome</keyword>
<sequence>MLTSVGVSSSPRCSLFLNPNDHQGHFKTRGGYASIIQPNNFITEIIHNVECYPFNTVENHQNYNFILFGGDDHFYLSVYKVDHISKSVSDISKPIFMESTHGKRITFLAFANMIETDYLLTFAVADISNTVSIYQSERRVHSGTTLSSKPIGIKKIANFNSHKLPLNGLKFVNGSGDANRLQLITVGEDHKCILTSFESNKCISKTILESFSALSSVNIRTPNEVVIGQHFPATCHILDLRENNTRLKPSLSLKYGNTSANFTLHDSDVHPSKSELIGCSIGTNFCIFDCRGTSSSVVHTELAHSSSFCKRFRWANNPTQELFATTNPFDTIKIWSLTSSSSYDTSKHVLQSNNISSILLSTYKQSHIIGGITWTSSFPNSLITGGDRKLNSYCI</sequence>
<evidence type="ECO:0008006" key="3">
    <source>
        <dbReference type="Google" id="ProtNLM"/>
    </source>
</evidence>
<dbReference type="InterPro" id="IPR015943">
    <property type="entry name" value="WD40/YVTN_repeat-like_dom_sf"/>
</dbReference>
<dbReference type="SUPFAM" id="SSF50978">
    <property type="entry name" value="WD40 repeat-like"/>
    <property type="match status" value="1"/>
</dbReference>
<reference evidence="1 2" key="1">
    <citation type="journal article" date="2019" name="Sci. Rep.">
        <title>Nanopore sequencing improves the draft genome of the human pathogenic amoeba Naegleria fowleri.</title>
        <authorList>
            <person name="Liechti N."/>
            <person name="Schurch N."/>
            <person name="Bruggmann R."/>
            <person name="Wittwer M."/>
        </authorList>
    </citation>
    <scope>NUCLEOTIDE SEQUENCE [LARGE SCALE GENOMIC DNA]</scope>
    <source>
        <strain evidence="1 2">ATCC 30894</strain>
    </source>
</reference>
<gene>
    <name evidence="1" type="ORF">FDP41_007702</name>
</gene>
<dbReference type="VEuPathDB" id="AmoebaDB:FDP41_007702"/>
<dbReference type="Proteomes" id="UP000444721">
    <property type="component" value="Unassembled WGS sequence"/>
</dbReference>
<comment type="caution">
    <text evidence="1">The sequence shown here is derived from an EMBL/GenBank/DDBJ whole genome shotgun (WGS) entry which is preliminary data.</text>
</comment>
<dbReference type="VEuPathDB" id="AmoebaDB:NfTy_006470"/>
<dbReference type="Gene3D" id="2.130.10.10">
    <property type="entry name" value="YVTN repeat-like/Quinoprotein amine dehydrogenase"/>
    <property type="match status" value="1"/>
</dbReference>
<dbReference type="PANTHER" id="PTHR22806:SF0">
    <property type="entry name" value="NUCLEOPORIN NUP37"/>
    <property type="match status" value="1"/>
</dbReference>
<dbReference type="GO" id="GO:0031080">
    <property type="term" value="C:nuclear pore outer ring"/>
    <property type="evidence" value="ECO:0007669"/>
    <property type="project" value="InterPro"/>
</dbReference>
<evidence type="ECO:0000313" key="1">
    <source>
        <dbReference type="EMBL" id="KAF0983787.1"/>
    </source>
</evidence>